<keyword evidence="2" id="KW-1015">Disulfide bond</keyword>
<organism evidence="6 7">
    <name type="scientific">Euplotes crassus</name>
    <dbReference type="NCBI Taxonomy" id="5936"/>
    <lineage>
        <taxon>Eukaryota</taxon>
        <taxon>Sar</taxon>
        <taxon>Alveolata</taxon>
        <taxon>Ciliophora</taxon>
        <taxon>Intramacronucleata</taxon>
        <taxon>Spirotrichea</taxon>
        <taxon>Hypotrichia</taxon>
        <taxon>Euplotida</taxon>
        <taxon>Euplotidae</taxon>
        <taxon>Moneuplotes</taxon>
    </lineage>
</organism>
<keyword evidence="7" id="KW-1185">Reference proteome</keyword>
<keyword evidence="3" id="KW-0812">Transmembrane</keyword>
<evidence type="ECO:0000256" key="1">
    <source>
        <dbReference type="ARBA" id="ARBA00022729"/>
    </source>
</evidence>
<dbReference type="InterPro" id="IPR018143">
    <property type="entry name" value="Folate_rcpt-like"/>
</dbReference>
<dbReference type="InterPro" id="IPR053305">
    <property type="entry name" value="Folate-binding_rcpt-like"/>
</dbReference>
<evidence type="ECO:0000313" key="7">
    <source>
        <dbReference type="Proteomes" id="UP001295684"/>
    </source>
</evidence>
<feature type="domain" description="Folate receptor-like" evidence="5">
    <location>
        <begin position="51"/>
        <end position="185"/>
    </location>
</feature>
<evidence type="ECO:0000259" key="5">
    <source>
        <dbReference type="Pfam" id="PF03024"/>
    </source>
</evidence>
<gene>
    <name evidence="6" type="ORF">ECRASSUSDP1_LOCUS17910</name>
</gene>
<dbReference type="AlphaFoldDB" id="A0AAD1XQ92"/>
<comment type="caution">
    <text evidence="6">The sequence shown here is derived from an EMBL/GenBank/DDBJ whole genome shotgun (WGS) entry which is preliminary data.</text>
</comment>
<dbReference type="Pfam" id="PF03024">
    <property type="entry name" value="Folate_rec"/>
    <property type="match status" value="1"/>
</dbReference>
<evidence type="ECO:0000256" key="3">
    <source>
        <dbReference type="SAM" id="Phobius"/>
    </source>
</evidence>
<name>A0AAD1XQ92_EUPCR</name>
<keyword evidence="3" id="KW-0472">Membrane</keyword>
<feature type="signal peptide" evidence="4">
    <location>
        <begin position="1"/>
        <end position="23"/>
    </location>
</feature>
<keyword evidence="1 4" id="KW-0732">Signal</keyword>
<dbReference type="EMBL" id="CAMPGE010018102">
    <property type="protein sequence ID" value="CAI2376540.1"/>
    <property type="molecule type" value="Genomic_DNA"/>
</dbReference>
<proteinExistence type="predicted"/>
<reference evidence="6" key="1">
    <citation type="submission" date="2023-07" db="EMBL/GenBank/DDBJ databases">
        <authorList>
            <consortium name="AG Swart"/>
            <person name="Singh M."/>
            <person name="Singh A."/>
            <person name="Seah K."/>
            <person name="Emmerich C."/>
        </authorList>
    </citation>
    <scope>NUCLEOTIDE SEQUENCE</scope>
    <source>
        <strain evidence="6">DP1</strain>
    </source>
</reference>
<dbReference type="PANTHER" id="PTHR37390:SF1">
    <property type="entry name" value="FOLATE-BINDING PROTEIN 1"/>
    <property type="match status" value="1"/>
</dbReference>
<keyword evidence="3" id="KW-1133">Transmembrane helix</keyword>
<evidence type="ECO:0000256" key="2">
    <source>
        <dbReference type="ARBA" id="ARBA00023157"/>
    </source>
</evidence>
<sequence>MSRAFTIFCAIFWLCTILFSVEARKKPRKENTGNTLKCLDSMNHLGKYGYSEPKDVGSDSSFCIEHSHNTCCNNTNTEFIRSKVGVMRVNNRDMTQKCAEVSTKNFCSLCDGGISTGLIKGLCPHQCEEWYQACREDFFTGDKRANDLGAGEISFCSKNSLICSKLEEIYEDSVDFCTQMGLQVNKENAQCYDGIPWFEKFGKAKKIKKPKSKSKKRNSKNDSYYGRVQNYFNRLSLEYPILFLLAYTTLLLIVPFCIGYFIYCKFFIPKGSSYMDEDLKEKRRKILEKRAKKANKQK</sequence>
<feature type="chain" id="PRO_5042027691" description="Folate receptor-like domain-containing protein" evidence="4">
    <location>
        <begin position="24"/>
        <end position="298"/>
    </location>
</feature>
<feature type="transmembrane region" description="Helical" evidence="3">
    <location>
        <begin position="239"/>
        <end position="263"/>
    </location>
</feature>
<evidence type="ECO:0000313" key="6">
    <source>
        <dbReference type="EMBL" id="CAI2376540.1"/>
    </source>
</evidence>
<evidence type="ECO:0000256" key="4">
    <source>
        <dbReference type="SAM" id="SignalP"/>
    </source>
</evidence>
<dbReference type="PANTHER" id="PTHR37390">
    <property type="entry name" value="OS02G0592500 PROTEIN"/>
    <property type="match status" value="1"/>
</dbReference>
<accession>A0AAD1XQ92</accession>
<dbReference type="Proteomes" id="UP001295684">
    <property type="component" value="Unassembled WGS sequence"/>
</dbReference>
<protein>
    <recommendedName>
        <fullName evidence="5">Folate receptor-like domain-containing protein</fullName>
    </recommendedName>
</protein>